<name>A0ABR3ZM24_9PEZI</name>
<dbReference type="InterPro" id="IPR036864">
    <property type="entry name" value="Zn2-C6_fun-type_DNA-bd_sf"/>
</dbReference>
<dbReference type="PANTHER" id="PTHR47657">
    <property type="entry name" value="STEROL REGULATORY ELEMENT-BINDING PROTEIN ECM22"/>
    <property type="match status" value="1"/>
</dbReference>
<organism evidence="4 5">
    <name type="scientific">Ceratocystis pirilliformis</name>
    <dbReference type="NCBI Taxonomy" id="259994"/>
    <lineage>
        <taxon>Eukaryota</taxon>
        <taxon>Fungi</taxon>
        <taxon>Dikarya</taxon>
        <taxon>Ascomycota</taxon>
        <taxon>Pezizomycotina</taxon>
        <taxon>Sordariomycetes</taxon>
        <taxon>Hypocreomycetidae</taxon>
        <taxon>Microascales</taxon>
        <taxon>Ceratocystidaceae</taxon>
        <taxon>Ceratocystis</taxon>
    </lineage>
</organism>
<dbReference type="PROSITE" id="PS50048">
    <property type="entry name" value="ZN2_CY6_FUNGAL_2"/>
    <property type="match status" value="1"/>
</dbReference>
<accession>A0ABR3ZM24</accession>
<dbReference type="PROSITE" id="PS00463">
    <property type="entry name" value="ZN2_CY6_FUNGAL_1"/>
    <property type="match status" value="1"/>
</dbReference>
<keyword evidence="1" id="KW-0539">Nucleus</keyword>
<dbReference type="Pfam" id="PF11951">
    <property type="entry name" value="Fungal_trans_2"/>
    <property type="match status" value="1"/>
</dbReference>
<dbReference type="Proteomes" id="UP001583280">
    <property type="component" value="Unassembled WGS sequence"/>
</dbReference>
<dbReference type="SMART" id="SM00066">
    <property type="entry name" value="GAL4"/>
    <property type="match status" value="1"/>
</dbReference>
<dbReference type="Gene3D" id="4.10.240.10">
    <property type="entry name" value="Zn(2)-C6 fungal-type DNA-binding domain"/>
    <property type="match status" value="1"/>
</dbReference>
<dbReference type="InterPro" id="IPR001138">
    <property type="entry name" value="Zn2Cys6_DnaBD"/>
</dbReference>
<dbReference type="CDD" id="cd00067">
    <property type="entry name" value="GAL4"/>
    <property type="match status" value="1"/>
</dbReference>
<dbReference type="EMBL" id="JAWDJO010000003">
    <property type="protein sequence ID" value="KAL1901750.1"/>
    <property type="molecule type" value="Genomic_DNA"/>
</dbReference>
<dbReference type="InterPro" id="IPR052400">
    <property type="entry name" value="Zn2-C6_fungal_TF"/>
</dbReference>
<dbReference type="Pfam" id="PF00172">
    <property type="entry name" value="Zn_clus"/>
    <property type="match status" value="1"/>
</dbReference>
<dbReference type="PANTHER" id="PTHR47657:SF14">
    <property type="entry name" value="ZN(2)-C6 FUNGAL-TYPE DOMAIN-CONTAINING PROTEIN"/>
    <property type="match status" value="1"/>
</dbReference>
<proteinExistence type="predicted"/>
<reference evidence="4 5" key="1">
    <citation type="journal article" date="2024" name="IMA Fungus">
        <title>IMA Genome - F19 : A genome assembly and annotation guide to empower mycologists, including annotated draft genome sequences of Ceratocystis pirilliformis, Diaporthe australafricana, Fusarium ophioides, Paecilomyces lecythidis, and Sporothrix stenoceras.</title>
        <authorList>
            <person name="Aylward J."/>
            <person name="Wilson A.M."/>
            <person name="Visagie C.M."/>
            <person name="Spraker J."/>
            <person name="Barnes I."/>
            <person name="Buitendag C."/>
            <person name="Ceriani C."/>
            <person name="Del Mar Angel L."/>
            <person name="du Plessis D."/>
            <person name="Fuchs T."/>
            <person name="Gasser K."/>
            <person name="Kramer D."/>
            <person name="Li W."/>
            <person name="Munsamy K."/>
            <person name="Piso A."/>
            <person name="Price J.L."/>
            <person name="Sonnekus B."/>
            <person name="Thomas C."/>
            <person name="van der Nest A."/>
            <person name="van Dijk A."/>
            <person name="van Heerden A."/>
            <person name="van Vuuren N."/>
            <person name="Yilmaz N."/>
            <person name="Duong T.A."/>
            <person name="van der Merwe N.A."/>
            <person name="Wingfield M.J."/>
            <person name="Wingfield B.D."/>
        </authorList>
    </citation>
    <scope>NUCLEOTIDE SEQUENCE [LARGE SCALE GENOMIC DNA]</scope>
    <source>
        <strain evidence="4 5">CMW 12675</strain>
    </source>
</reference>
<dbReference type="InterPro" id="IPR021858">
    <property type="entry name" value="Fun_TF"/>
</dbReference>
<keyword evidence="5" id="KW-1185">Reference proteome</keyword>
<comment type="caution">
    <text evidence="4">The sequence shown here is derived from an EMBL/GenBank/DDBJ whole genome shotgun (WGS) entry which is preliminary data.</text>
</comment>
<feature type="region of interest" description="Disordered" evidence="2">
    <location>
        <begin position="525"/>
        <end position="544"/>
    </location>
</feature>
<dbReference type="SUPFAM" id="SSF57701">
    <property type="entry name" value="Zn2/Cys6 DNA-binding domain"/>
    <property type="match status" value="1"/>
</dbReference>
<sequence length="544" mass="59649">MPPRRSHRKSRAGCKRCKLRKIKCDEVHPRCGNCVKHGVVCDFENPDVVEESLTAVTPLAAPTPQTPASIGSDLVSTSSSSVLFMNDGSTTGLNWAQTLDPALLSSPQPITIPIPITINANTPPSPLLSLAAKASISVINDTMIPTYPSVPALYKTPTTPELPLGGLGPNHRLLDMRLMHHYTTVTSKTLTISPTMIQDVWMNEVPRLAFNGAPYLADAILAVTALHMRVLGPYDRHLVQASHAYMASSVAQYCQALSEGINETNAEALFLTATLIALQSTATRVFTGDEPGSDHNNSSSPYTLPLSWFHAFQGVKAVVASSWPWIRNSRTVLSVIDAQPALQLDMRTDSAFFGPVLEGLESEINMDDPTQKEATLQAYHHAASVLNWAHSSSARGAALAFPASVSKRFVDLIEMRRPRALVLLASFFALLRRFDSIWWLQGVPRREIIGIASLFDRMSPWWKHLEWPLRIALHEGPVIPPDVWGSDWLAEENKQGGKAPKTTYVHQIEMMSPLLARNMLLPPIPPPPSQSTMPGAEDMSMDCQ</sequence>
<gene>
    <name evidence="4" type="ORF">Cpir12675_000258</name>
</gene>
<feature type="domain" description="Zn(2)-C6 fungal-type" evidence="3">
    <location>
        <begin position="13"/>
        <end position="43"/>
    </location>
</feature>
<evidence type="ECO:0000259" key="3">
    <source>
        <dbReference type="PROSITE" id="PS50048"/>
    </source>
</evidence>
<evidence type="ECO:0000256" key="2">
    <source>
        <dbReference type="SAM" id="MobiDB-lite"/>
    </source>
</evidence>
<evidence type="ECO:0000256" key="1">
    <source>
        <dbReference type="ARBA" id="ARBA00023242"/>
    </source>
</evidence>
<protein>
    <recommendedName>
        <fullName evidence="3">Zn(2)-C6 fungal-type domain-containing protein</fullName>
    </recommendedName>
</protein>
<evidence type="ECO:0000313" key="5">
    <source>
        <dbReference type="Proteomes" id="UP001583280"/>
    </source>
</evidence>
<evidence type="ECO:0000313" key="4">
    <source>
        <dbReference type="EMBL" id="KAL1901750.1"/>
    </source>
</evidence>